<dbReference type="InterPro" id="IPR014790">
    <property type="entry name" value="MutL_C"/>
</dbReference>
<dbReference type="Gene3D" id="3.30.565.10">
    <property type="entry name" value="Histidine kinase-like ATPase, C-terminal domain"/>
    <property type="match status" value="1"/>
</dbReference>
<proteinExistence type="inferred from homology"/>
<dbReference type="SUPFAM" id="SSF55874">
    <property type="entry name" value="ATPase domain of HSP90 chaperone/DNA topoisomerase II/histidine kinase"/>
    <property type="match status" value="1"/>
</dbReference>
<gene>
    <name evidence="4" type="primary">mutL</name>
    <name evidence="7" type="ORF">C426_1660</name>
</gene>
<evidence type="ECO:0000256" key="1">
    <source>
        <dbReference type="ARBA" id="ARBA00006082"/>
    </source>
</evidence>
<dbReference type="AlphaFoldDB" id="K2NTZ4"/>
<name>K2NTZ4_9LACT</name>
<feature type="domain" description="MutL C-terminal dimerisation" evidence="5">
    <location>
        <begin position="430"/>
        <end position="572"/>
    </location>
</feature>
<dbReference type="Pfam" id="PF01119">
    <property type="entry name" value="DNA_mis_repair"/>
    <property type="match status" value="1"/>
</dbReference>
<evidence type="ECO:0000313" key="8">
    <source>
        <dbReference type="Proteomes" id="UP000006787"/>
    </source>
</evidence>
<dbReference type="PATRIC" id="fig|1231377.3.peg.1639"/>
<dbReference type="InterPro" id="IPR042121">
    <property type="entry name" value="MutL_C_regsub"/>
</dbReference>
<dbReference type="SMART" id="SM01340">
    <property type="entry name" value="DNA_mis_repair"/>
    <property type="match status" value="1"/>
</dbReference>
<reference evidence="7 8" key="1">
    <citation type="journal article" date="2012" name="J. Bacteriol.">
        <title>Genome Sequence of the Bacteriocin-Producing Strain Lactococcus garvieae DCC43.</title>
        <authorList>
            <person name="Gabrielsen C."/>
            <person name="Brede D.A."/>
            <person name="Hernandez P.E."/>
            <person name="Nes I.F."/>
            <person name="Diep D.B."/>
        </authorList>
    </citation>
    <scope>NUCLEOTIDE SEQUENCE [LARGE SCALE GENOMIC DNA]</scope>
    <source>
        <strain evidence="7 8">DCC43</strain>
    </source>
</reference>
<dbReference type="SUPFAM" id="SSF54211">
    <property type="entry name" value="Ribosomal protein S5 domain 2-like"/>
    <property type="match status" value="1"/>
</dbReference>
<dbReference type="InterPro" id="IPR020568">
    <property type="entry name" value="Ribosomal_Su5_D2-typ_SF"/>
</dbReference>
<comment type="similarity">
    <text evidence="1 4">Belongs to the DNA mismatch repair MutL/HexB family.</text>
</comment>
<dbReference type="SUPFAM" id="SSF118116">
    <property type="entry name" value="DNA mismatch repair protein MutL"/>
    <property type="match status" value="1"/>
</dbReference>
<dbReference type="RefSeq" id="WP_003136157.1">
    <property type="nucleotide sequence ID" value="NZ_AMQS01000027.1"/>
</dbReference>
<dbReference type="InterPro" id="IPR002099">
    <property type="entry name" value="MutL/Mlh/PMS"/>
</dbReference>
<dbReference type="InterPro" id="IPR014721">
    <property type="entry name" value="Ribsml_uS5_D2-typ_fold_subgr"/>
</dbReference>
<comment type="function">
    <text evidence="4">This protein is involved in the repair of mismatches in DNA. It is required for dam-dependent methyl-directed DNA mismatch repair. May act as a 'molecular matchmaker', a protein that promotes the formation of a stable complex between two or more DNA-binding proteins in an ATP-dependent manner without itself being part of a final effector complex.</text>
</comment>
<dbReference type="InterPro" id="IPR020667">
    <property type="entry name" value="DNA_mismatch_repair_MutL"/>
</dbReference>
<dbReference type="InterPro" id="IPR037198">
    <property type="entry name" value="MutL_C_sf"/>
</dbReference>
<dbReference type="InterPro" id="IPR038973">
    <property type="entry name" value="MutL/Mlh/Pms-like"/>
</dbReference>
<dbReference type="Pfam" id="PF13589">
    <property type="entry name" value="HATPase_c_3"/>
    <property type="match status" value="1"/>
</dbReference>
<protein>
    <recommendedName>
        <fullName evidence="4">DNA mismatch repair protein MutL</fullName>
    </recommendedName>
</protein>
<dbReference type="FunFam" id="3.30.565.10:FF:000003">
    <property type="entry name" value="DNA mismatch repair endonuclease MutL"/>
    <property type="match status" value="1"/>
</dbReference>
<evidence type="ECO:0000313" key="7">
    <source>
        <dbReference type="EMBL" id="EKF51003.1"/>
    </source>
</evidence>
<dbReference type="GO" id="GO:0005524">
    <property type="term" value="F:ATP binding"/>
    <property type="evidence" value="ECO:0007669"/>
    <property type="project" value="InterPro"/>
</dbReference>
<sequence length="630" mass="71327">MGKIIELDEALANQIAAGEVVERPASVVKELVENSIDAGASRIVVKIKESGLRLIEVIDNGVGIEKEDVAKALKRHATSKIKDKADLFKIRTLGFRGEAMPSIASVSEFSIETSVLEEESGTHLVSHGGKIDTLEPVAKREGTKVTVENLFYNTPARLKYIRSLQAELSHITDVINRQSMAHPEVSFTLINEGRELMKTAGNGDLRQVIASVYGLPTAKKMLKVEAEDLDFTVSGYVSLPELTRANRNYITLMINGRFIKNFLLNRAIIEGYGNRLMVGRFPIVVLSIGIDPQLADVNVHPTKQEVRLSKERELMSLITEAIQKVFVEETLIPDALENLSSRLVKAEGQEEKQPQVKASNLYYDKVKQDFFVHTLQVREEQPLPEIEPVIQAQEAVVQPAPTIFDDYKEDKKREVPKEVEEKHAFPDLEYLAQLHATYLLCQAEDGLYIIDQHAAQERIKYEYWRDKIGEVSMDQQILLAPYIFSLPKNDFLMLLDRKTVLEEAGIYLEEYGENQLILREHPTWLQESDLEDTVYEMIDEILLTKEFSVKKYRHDLATMVACKSSIKANHPLDVASARALIAELATCENPYSCAHGRPTIVHFNSGDMEKMFRRRQETHLSKAANWKNLN</sequence>
<dbReference type="GO" id="GO:0030983">
    <property type="term" value="F:mismatched DNA binding"/>
    <property type="evidence" value="ECO:0007669"/>
    <property type="project" value="InterPro"/>
</dbReference>
<dbReference type="GO" id="GO:0032300">
    <property type="term" value="C:mismatch repair complex"/>
    <property type="evidence" value="ECO:0007669"/>
    <property type="project" value="InterPro"/>
</dbReference>
<accession>K2NTZ4</accession>
<evidence type="ECO:0000256" key="3">
    <source>
        <dbReference type="ARBA" id="ARBA00023204"/>
    </source>
</evidence>
<evidence type="ECO:0000259" key="6">
    <source>
        <dbReference type="SMART" id="SM01340"/>
    </source>
</evidence>
<feature type="domain" description="DNA mismatch repair protein S5" evidence="6">
    <location>
        <begin position="209"/>
        <end position="327"/>
    </location>
</feature>
<dbReference type="SMART" id="SM00853">
    <property type="entry name" value="MutL_C"/>
    <property type="match status" value="1"/>
</dbReference>
<dbReference type="GO" id="GO:0140664">
    <property type="term" value="F:ATP-dependent DNA damage sensor activity"/>
    <property type="evidence" value="ECO:0007669"/>
    <property type="project" value="InterPro"/>
</dbReference>
<dbReference type="GO" id="GO:0006298">
    <property type="term" value="P:mismatch repair"/>
    <property type="evidence" value="ECO:0007669"/>
    <property type="project" value="UniProtKB-UniRule"/>
</dbReference>
<dbReference type="Gene3D" id="3.30.1370.100">
    <property type="entry name" value="MutL, C-terminal domain, regulatory subdomain"/>
    <property type="match status" value="1"/>
</dbReference>
<dbReference type="Pfam" id="PF08676">
    <property type="entry name" value="MutL_C"/>
    <property type="match status" value="1"/>
</dbReference>
<dbReference type="CDD" id="cd00782">
    <property type="entry name" value="MutL_Trans"/>
    <property type="match status" value="1"/>
</dbReference>
<dbReference type="InterPro" id="IPR013507">
    <property type="entry name" value="DNA_mismatch_S5_2-like"/>
</dbReference>
<dbReference type="eggNOG" id="COG0323">
    <property type="taxonomic scope" value="Bacteria"/>
</dbReference>
<evidence type="ECO:0000256" key="4">
    <source>
        <dbReference type="HAMAP-Rule" id="MF_00149"/>
    </source>
</evidence>
<dbReference type="PANTHER" id="PTHR10073:SF12">
    <property type="entry name" value="DNA MISMATCH REPAIR PROTEIN MLH1"/>
    <property type="match status" value="1"/>
</dbReference>
<dbReference type="Proteomes" id="UP000006787">
    <property type="component" value="Unassembled WGS sequence"/>
</dbReference>
<dbReference type="CDD" id="cd16926">
    <property type="entry name" value="HATPase_MutL-MLH-PMS-like"/>
    <property type="match status" value="1"/>
</dbReference>
<dbReference type="Gene3D" id="3.30.230.10">
    <property type="match status" value="1"/>
</dbReference>
<dbReference type="EMBL" id="AMQS01000027">
    <property type="protein sequence ID" value="EKF51003.1"/>
    <property type="molecule type" value="Genomic_DNA"/>
</dbReference>
<dbReference type="Gene3D" id="3.30.1540.20">
    <property type="entry name" value="MutL, C-terminal domain, dimerisation subdomain"/>
    <property type="match status" value="1"/>
</dbReference>
<comment type="caution">
    <text evidence="7">The sequence shown here is derived from an EMBL/GenBank/DDBJ whole genome shotgun (WGS) entry which is preliminary data.</text>
</comment>
<dbReference type="NCBIfam" id="NF000950">
    <property type="entry name" value="PRK00095.1-3"/>
    <property type="match status" value="1"/>
</dbReference>
<dbReference type="GO" id="GO:0016887">
    <property type="term" value="F:ATP hydrolysis activity"/>
    <property type="evidence" value="ECO:0007669"/>
    <property type="project" value="InterPro"/>
</dbReference>
<keyword evidence="3 4" id="KW-0234">DNA repair</keyword>
<dbReference type="NCBIfam" id="TIGR00585">
    <property type="entry name" value="mutl"/>
    <property type="match status" value="1"/>
</dbReference>
<organism evidence="7 8">
    <name type="scientific">Lactococcus garvieae DCC43</name>
    <dbReference type="NCBI Taxonomy" id="1231377"/>
    <lineage>
        <taxon>Bacteria</taxon>
        <taxon>Bacillati</taxon>
        <taxon>Bacillota</taxon>
        <taxon>Bacilli</taxon>
        <taxon>Lactobacillales</taxon>
        <taxon>Streptococcaceae</taxon>
        <taxon>Lactococcus</taxon>
    </lineage>
</organism>
<dbReference type="InterPro" id="IPR042120">
    <property type="entry name" value="MutL_C_dimsub"/>
</dbReference>
<dbReference type="HAMAP" id="MF_00149">
    <property type="entry name" value="DNA_mis_repair"/>
    <property type="match status" value="1"/>
</dbReference>
<evidence type="ECO:0000259" key="5">
    <source>
        <dbReference type="SMART" id="SM00853"/>
    </source>
</evidence>
<evidence type="ECO:0000256" key="2">
    <source>
        <dbReference type="ARBA" id="ARBA00022763"/>
    </source>
</evidence>
<keyword evidence="2 4" id="KW-0227">DNA damage</keyword>
<dbReference type="PANTHER" id="PTHR10073">
    <property type="entry name" value="DNA MISMATCH REPAIR PROTEIN MLH, PMS, MUTL"/>
    <property type="match status" value="1"/>
</dbReference>
<dbReference type="InterPro" id="IPR036890">
    <property type="entry name" value="HATPase_C_sf"/>
</dbReference>